<protein>
    <submittedName>
        <fullName evidence="1">Uncharacterized protein</fullName>
    </submittedName>
</protein>
<dbReference type="RefSeq" id="YP_010840278.1">
    <property type="nucleotide sequence ID" value="NC_078572.1"/>
</dbReference>
<name>A0A6J4BJH3_9VIRU</name>
<sequence>MSSNPVKVRPSNLGEHARVRGALKVVKDEKVCIYRNGLLKGLMNGDWSVVSRDSTWRFESDLELGVRVYYIHNPVRSEADSEVFEVGGYDQIPSRAWEKDQSDYLILKVLV</sequence>
<proteinExistence type="predicted"/>
<keyword evidence="2" id="KW-1185">Reference proteome</keyword>
<evidence type="ECO:0000313" key="1">
    <source>
        <dbReference type="EMBL" id="BBU94043.1"/>
    </source>
</evidence>
<dbReference type="GeneID" id="80557513"/>
<reference evidence="1" key="1">
    <citation type="journal article" date="2020" name="MBio">
        <title>Hadaka Virus 1: a Capsidless Eleven-Segmented Positive-Sense Single-Stranded RNA Virus from a Phytopathogenic Fungus, Fusarium oxysporum.</title>
        <authorList>
            <person name="Sato Y."/>
            <person name="Shamsi W."/>
            <person name="Jamal A."/>
            <person name="Bhatti M.F."/>
            <person name="Kondo H."/>
            <person name="Suzuki N."/>
        </authorList>
    </citation>
    <scope>NUCLEOTIDE SEQUENCE</scope>
    <source>
        <strain evidence="1">7n</strain>
    </source>
</reference>
<dbReference type="Proteomes" id="UP000887920">
    <property type="component" value="Genome"/>
</dbReference>
<dbReference type="KEGG" id="vg:80557513"/>
<accession>A0A6J4BJH3</accession>
<evidence type="ECO:0000313" key="2">
    <source>
        <dbReference type="Proteomes" id="UP000887920"/>
    </source>
</evidence>
<dbReference type="EMBL" id="LC519845">
    <property type="protein sequence ID" value="BBU94043.1"/>
    <property type="molecule type" value="Genomic_RNA"/>
</dbReference>
<organism evidence="1">
    <name type="scientific">Hadaka virus 1</name>
    <dbReference type="NCBI Taxonomy" id="2703488"/>
    <lineage>
        <taxon>Viruses</taxon>
        <taxon>Riboviria</taxon>
        <taxon>Orthornavirae</taxon>
        <taxon>Pisuviricota</taxon>
        <taxon>Hadakaviridae</taxon>
        <taxon>Hadakavirus</taxon>
        <taxon>Hadakavirus nanga</taxon>
    </lineage>
</organism>